<dbReference type="Gene3D" id="3.40.50.20">
    <property type="match status" value="1"/>
</dbReference>
<accession>I5B268</accession>
<feature type="domain" description="ATP-grasp" evidence="2">
    <location>
        <begin position="115"/>
        <end position="303"/>
    </location>
</feature>
<reference evidence="3 4" key="1">
    <citation type="submission" date="2011-09" db="EMBL/GenBank/DDBJ databases">
        <authorList>
            <consortium name="US DOE Joint Genome Institute (JGI-PGF)"/>
            <person name="Lucas S."/>
            <person name="Han J."/>
            <person name="Lapidus A."/>
            <person name="Cheng J.-F."/>
            <person name="Goodwin L."/>
            <person name="Pitluck S."/>
            <person name="Peters L."/>
            <person name="Land M.L."/>
            <person name="Hauser L."/>
            <person name="Orellana R."/>
            <person name="Lovley D."/>
            <person name="Woyke T.J."/>
        </authorList>
    </citation>
    <scope>NUCLEOTIDE SEQUENCE [LARGE SCALE GENOMIC DNA]</scope>
    <source>
        <strain evidence="3 4">2ac9</strain>
    </source>
</reference>
<keyword evidence="1" id="KW-0067">ATP-binding</keyword>
<dbReference type="RefSeq" id="WP_004072817.1">
    <property type="nucleotide sequence ID" value="NZ_CM001488.1"/>
</dbReference>
<keyword evidence="4" id="KW-1185">Reference proteome</keyword>
<dbReference type="OrthoDB" id="5420347at2"/>
<proteinExistence type="predicted"/>
<dbReference type="InterPro" id="IPR013815">
    <property type="entry name" value="ATP_grasp_subdomain_1"/>
</dbReference>
<keyword evidence="1" id="KW-0547">Nucleotide-binding</keyword>
<dbReference type="PROSITE" id="PS50975">
    <property type="entry name" value="ATP_GRASP"/>
    <property type="match status" value="1"/>
</dbReference>
<dbReference type="GO" id="GO:0005524">
    <property type="term" value="F:ATP binding"/>
    <property type="evidence" value="ECO:0007669"/>
    <property type="project" value="UniProtKB-UniRule"/>
</dbReference>
<evidence type="ECO:0000259" key="2">
    <source>
        <dbReference type="PROSITE" id="PS50975"/>
    </source>
</evidence>
<evidence type="ECO:0000313" key="4">
    <source>
        <dbReference type="Proteomes" id="UP000005778"/>
    </source>
</evidence>
<dbReference type="EMBL" id="CM001488">
    <property type="protein sequence ID" value="EIM63581.1"/>
    <property type="molecule type" value="Genomic_DNA"/>
</dbReference>
<dbReference type="Gene3D" id="3.30.470.20">
    <property type="entry name" value="ATP-grasp fold, B domain"/>
    <property type="match status" value="1"/>
</dbReference>
<dbReference type="InterPro" id="IPR011761">
    <property type="entry name" value="ATP-grasp"/>
</dbReference>
<dbReference type="STRING" id="879212.DespoDRAFT_01657"/>
<sequence>MPDCLVVLGNTLSALALTRVAARAGWRVILASDTEGIAGKSRLAEKLIFQKSDPEYILAKLERTVGKSTAFCIADSDRWLRFIAAHRNRLETIFSDLLHPDQKVLNICLDKNRFLAWCRQNSITAPVDYTVDASGKITPDPIFPLLLRPELTQHETSKGLPKAVEIRDMADLQAWLKKFKALDVTPALSQSLLFPDVKQYAAGFVRRKDGQTLITVAEKLRSFPEQCAGGTYMVARPDAGVENFTRRILDSLDFYGMGEAEIMFDIHTRTPYIIEINARPWVQYSLAEKMRPGMFDFLTDNVPPSTNMDKKVNETVRWLHFNADLFVCFSRSTGAVRNGRCSLMSYIGSVARANTFALFDFKDPGPFFHNTRELITMMWHTLFKRKTHA</sequence>
<dbReference type="SUPFAM" id="SSF56059">
    <property type="entry name" value="Glutathione synthetase ATP-binding domain-like"/>
    <property type="match status" value="1"/>
</dbReference>
<evidence type="ECO:0000313" key="3">
    <source>
        <dbReference type="EMBL" id="EIM63581.1"/>
    </source>
</evidence>
<protein>
    <recommendedName>
        <fullName evidence="2">ATP-grasp domain-containing protein</fullName>
    </recommendedName>
</protein>
<dbReference type="HOGENOM" id="CLU_034084_1_1_7"/>
<dbReference type="Proteomes" id="UP000005778">
    <property type="component" value="Chromosome"/>
</dbReference>
<organism evidence="3 4">
    <name type="scientific">Desulfobacter postgatei 2ac9</name>
    <dbReference type="NCBI Taxonomy" id="879212"/>
    <lineage>
        <taxon>Bacteria</taxon>
        <taxon>Pseudomonadati</taxon>
        <taxon>Thermodesulfobacteriota</taxon>
        <taxon>Desulfobacteria</taxon>
        <taxon>Desulfobacterales</taxon>
        <taxon>Desulfobacteraceae</taxon>
        <taxon>Desulfobacter</taxon>
    </lineage>
</organism>
<dbReference type="GO" id="GO:0046872">
    <property type="term" value="F:metal ion binding"/>
    <property type="evidence" value="ECO:0007669"/>
    <property type="project" value="InterPro"/>
</dbReference>
<evidence type="ECO:0000256" key="1">
    <source>
        <dbReference type="PROSITE-ProRule" id="PRU00409"/>
    </source>
</evidence>
<dbReference type="Gene3D" id="3.30.1490.20">
    <property type="entry name" value="ATP-grasp fold, A domain"/>
    <property type="match status" value="1"/>
</dbReference>
<name>I5B268_9BACT</name>
<dbReference type="eggNOG" id="COG3919">
    <property type="taxonomic scope" value="Bacteria"/>
</dbReference>
<reference evidence="3 4" key="2">
    <citation type="submission" date="2012-02" db="EMBL/GenBank/DDBJ databases">
        <title>Improved High-Quality Draft sequence of Desulfobacter postgatei 2ac9.</title>
        <authorList>
            <consortium name="US DOE Joint Genome Institute"/>
            <person name="Lucas S."/>
            <person name="Han J."/>
            <person name="Lapidus A."/>
            <person name="Cheng J.-F."/>
            <person name="Goodwin L."/>
            <person name="Pitluck S."/>
            <person name="Peters L."/>
            <person name="Ovchinnikova G."/>
            <person name="Held B."/>
            <person name="Detter J.C."/>
            <person name="Han C."/>
            <person name="Tapia R."/>
            <person name="Land M."/>
            <person name="Hauser L."/>
            <person name="Kyrpides N."/>
            <person name="Ivanova N."/>
            <person name="Pagani I."/>
            <person name="Orellana R."/>
            <person name="Lovley D."/>
            <person name="Woyke T."/>
        </authorList>
    </citation>
    <scope>NUCLEOTIDE SEQUENCE [LARGE SCALE GENOMIC DNA]</scope>
    <source>
        <strain evidence="3 4">2ac9</strain>
    </source>
</reference>
<dbReference type="AlphaFoldDB" id="I5B268"/>
<gene>
    <name evidence="3" type="ORF">DespoDRAFT_01657</name>
</gene>